<evidence type="ECO:0000313" key="1">
    <source>
        <dbReference type="EMBL" id="GGS02881.1"/>
    </source>
</evidence>
<reference evidence="1" key="1">
    <citation type="journal article" date="2014" name="Int. J. Syst. Evol. Microbiol.">
        <title>Complete genome sequence of Corynebacterium casei LMG S-19264T (=DSM 44701T), isolated from a smear-ripened cheese.</title>
        <authorList>
            <consortium name="US DOE Joint Genome Institute (JGI-PGF)"/>
            <person name="Walter F."/>
            <person name="Albersmeier A."/>
            <person name="Kalinowski J."/>
            <person name="Ruckert C."/>
        </authorList>
    </citation>
    <scope>NUCLEOTIDE SEQUENCE</scope>
    <source>
        <strain evidence="1">JCM 4386</strain>
    </source>
</reference>
<keyword evidence="2" id="KW-1185">Reference proteome</keyword>
<reference evidence="1" key="2">
    <citation type="submission" date="2020-09" db="EMBL/GenBank/DDBJ databases">
        <authorList>
            <person name="Sun Q."/>
            <person name="Ohkuma M."/>
        </authorList>
    </citation>
    <scope>NUCLEOTIDE SEQUENCE</scope>
    <source>
        <strain evidence="1">JCM 4386</strain>
    </source>
</reference>
<dbReference type="AlphaFoldDB" id="A0A918L4M2"/>
<dbReference type="EMBL" id="BMTL01000020">
    <property type="protein sequence ID" value="GGS02881.1"/>
    <property type="molecule type" value="Genomic_DNA"/>
</dbReference>
<organism evidence="1 2">
    <name type="scientific">Streptomyces humidus</name>
    <dbReference type="NCBI Taxonomy" id="52259"/>
    <lineage>
        <taxon>Bacteria</taxon>
        <taxon>Bacillati</taxon>
        <taxon>Actinomycetota</taxon>
        <taxon>Actinomycetes</taxon>
        <taxon>Kitasatosporales</taxon>
        <taxon>Streptomycetaceae</taxon>
        <taxon>Streptomyces</taxon>
    </lineage>
</organism>
<protein>
    <submittedName>
        <fullName evidence="1">Uncharacterized protein</fullName>
    </submittedName>
</protein>
<proteinExistence type="predicted"/>
<gene>
    <name evidence="1" type="ORF">GCM10010269_47230</name>
</gene>
<name>A0A918L4M2_9ACTN</name>
<comment type="caution">
    <text evidence="1">The sequence shown here is derived from an EMBL/GenBank/DDBJ whole genome shotgun (WGS) entry which is preliminary data.</text>
</comment>
<evidence type="ECO:0000313" key="2">
    <source>
        <dbReference type="Proteomes" id="UP000606194"/>
    </source>
</evidence>
<sequence>MPGGEHRCAELSGGCVPGLGQRGVRQGESLGLGLFAFQAQRCADVHVESWAVQWSGEQPGHLFAGAAGCQCAGSDLAQGHDLGAGRAREMEEARVEGPGWSLADALAMLEPALRVDQDGPAGGACDLGFLQCLGGSRRAGAPGCAPLE</sequence>
<dbReference type="Proteomes" id="UP000606194">
    <property type="component" value="Unassembled WGS sequence"/>
</dbReference>
<accession>A0A918L4M2</accession>